<gene>
    <name evidence="10" type="ORF">HNQ77_002366</name>
</gene>
<evidence type="ECO:0000256" key="6">
    <source>
        <dbReference type="ARBA" id="ARBA00023163"/>
    </source>
</evidence>
<dbReference type="InterPro" id="IPR010985">
    <property type="entry name" value="Ribbon_hlx_hlx"/>
</dbReference>
<name>A0A841K2E0_9BACT</name>
<dbReference type="RefSeq" id="WP_050058959.1">
    <property type="nucleotide sequence ID" value="NZ_JACHEK010000004.1"/>
</dbReference>
<feature type="binding site" evidence="7">
    <location>
        <position position="78"/>
    </location>
    <ligand>
        <name>Ni(2+)</name>
        <dbReference type="ChEBI" id="CHEBI:49786"/>
    </ligand>
</feature>
<dbReference type="Proteomes" id="UP000538666">
    <property type="component" value="Unassembled WGS sequence"/>
</dbReference>
<evidence type="ECO:0000256" key="3">
    <source>
        <dbReference type="ARBA" id="ARBA00022723"/>
    </source>
</evidence>
<evidence type="ECO:0000259" key="8">
    <source>
        <dbReference type="Pfam" id="PF01402"/>
    </source>
</evidence>
<evidence type="ECO:0000313" key="10">
    <source>
        <dbReference type="EMBL" id="MBB6144414.1"/>
    </source>
</evidence>
<evidence type="ECO:0000313" key="11">
    <source>
        <dbReference type="Proteomes" id="UP000538666"/>
    </source>
</evidence>
<feature type="binding site" evidence="7">
    <location>
        <position position="91"/>
    </location>
    <ligand>
        <name>Ni(2+)</name>
        <dbReference type="ChEBI" id="CHEBI:49786"/>
    </ligand>
</feature>
<dbReference type="PANTHER" id="PTHR34719:SF2">
    <property type="entry name" value="NICKEL-RESPONSIVE REGULATOR"/>
    <property type="match status" value="1"/>
</dbReference>
<evidence type="ECO:0000256" key="1">
    <source>
        <dbReference type="ARBA" id="ARBA00008478"/>
    </source>
</evidence>
<dbReference type="GO" id="GO:0010045">
    <property type="term" value="P:response to nickel cation"/>
    <property type="evidence" value="ECO:0007669"/>
    <property type="project" value="InterPro"/>
</dbReference>
<organism evidence="10 11">
    <name type="scientific">Silvibacterium bohemicum</name>
    <dbReference type="NCBI Taxonomy" id="1577686"/>
    <lineage>
        <taxon>Bacteria</taxon>
        <taxon>Pseudomonadati</taxon>
        <taxon>Acidobacteriota</taxon>
        <taxon>Terriglobia</taxon>
        <taxon>Terriglobales</taxon>
        <taxon>Acidobacteriaceae</taxon>
        <taxon>Silvibacterium</taxon>
    </lineage>
</organism>
<comment type="similarity">
    <text evidence="1 7">Belongs to the transcriptional regulatory CopG/NikR family.</text>
</comment>
<reference evidence="10 11" key="1">
    <citation type="submission" date="2020-08" db="EMBL/GenBank/DDBJ databases">
        <title>Genomic Encyclopedia of Type Strains, Phase IV (KMG-IV): sequencing the most valuable type-strain genomes for metagenomic binning, comparative biology and taxonomic classification.</title>
        <authorList>
            <person name="Goeker M."/>
        </authorList>
    </citation>
    <scope>NUCLEOTIDE SEQUENCE [LARGE SCALE GENOMIC DNA]</scope>
    <source>
        <strain evidence="10 11">DSM 103733</strain>
    </source>
</reference>
<dbReference type="InterPro" id="IPR022988">
    <property type="entry name" value="Ni_resp_reg_NikR"/>
</dbReference>
<dbReference type="NCBIfam" id="NF001884">
    <property type="entry name" value="PRK00630.1"/>
    <property type="match status" value="1"/>
</dbReference>
<keyword evidence="11" id="KW-1185">Reference proteome</keyword>
<dbReference type="NCBIfam" id="NF003381">
    <property type="entry name" value="PRK04460.1"/>
    <property type="match status" value="1"/>
</dbReference>
<dbReference type="Pfam" id="PF08753">
    <property type="entry name" value="NikR_C"/>
    <property type="match status" value="1"/>
</dbReference>
<evidence type="ECO:0000259" key="9">
    <source>
        <dbReference type="Pfam" id="PF08753"/>
    </source>
</evidence>
<dbReference type="InterPro" id="IPR045865">
    <property type="entry name" value="ACT-like_dom_sf"/>
</dbReference>
<dbReference type="EMBL" id="JACHEK010000004">
    <property type="protein sequence ID" value="MBB6144414.1"/>
    <property type="molecule type" value="Genomic_DNA"/>
</dbReference>
<dbReference type="PANTHER" id="PTHR34719">
    <property type="entry name" value="NICKEL-RESPONSIVE REGULATOR"/>
    <property type="match status" value="1"/>
</dbReference>
<dbReference type="OrthoDB" id="9806294at2"/>
<dbReference type="CDD" id="cd22231">
    <property type="entry name" value="RHH_NikR_HicB-like"/>
    <property type="match status" value="1"/>
</dbReference>
<evidence type="ECO:0000256" key="4">
    <source>
        <dbReference type="ARBA" id="ARBA00023015"/>
    </source>
</evidence>
<comment type="caution">
    <text evidence="10">The sequence shown here is derived from an EMBL/GenBank/DDBJ whole genome shotgun (WGS) entry which is preliminary data.</text>
</comment>
<keyword evidence="5 7" id="KW-0238">DNA-binding</keyword>
<comment type="cofactor">
    <cofactor evidence="7">
        <name>Ni(2+)</name>
        <dbReference type="ChEBI" id="CHEBI:49786"/>
    </cofactor>
    <text evidence="7">Binds 1 nickel ion per subunit.</text>
</comment>
<dbReference type="NCBIfam" id="NF002815">
    <property type="entry name" value="PRK02967.1"/>
    <property type="match status" value="1"/>
</dbReference>
<accession>A0A841K2E0</accession>
<evidence type="ECO:0000256" key="5">
    <source>
        <dbReference type="ARBA" id="ARBA00023125"/>
    </source>
</evidence>
<dbReference type="SUPFAM" id="SSF47598">
    <property type="entry name" value="Ribbon-helix-helix"/>
    <property type="match status" value="1"/>
</dbReference>
<protein>
    <recommendedName>
        <fullName evidence="7">Putative nickel-responsive regulator</fullName>
    </recommendedName>
</protein>
<keyword evidence="6 7" id="KW-0804">Transcription</keyword>
<sequence>MAELKRTGISLEEDLLAGFDQLIARRGYNNRSEALRDLIRDALLADAVDSNKPVVGTLTLVYDHHVPNLAQKLTEMQHHAETMVIAATHVHLDHHYCLEVIIMKGRSKTIREMSDRMLATRGVELGKLVLTNSGAELKPNK</sequence>
<dbReference type="Gene3D" id="3.30.70.1150">
    <property type="entry name" value="ACT-like. Chain A, domain 2"/>
    <property type="match status" value="1"/>
</dbReference>
<dbReference type="SUPFAM" id="SSF55021">
    <property type="entry name" value="ACT-like"/>
    <property type="match status" value="1"/>
</dbReference>
<dbReference type="InterPro" id="IPR002145">
    <property type="entry name" value="CopG"/>
</dbReference>
<dbReference type="Pfam" id="PF01402">
    <property type="entry name" value="RHH_1"/>
    <property type="match status" value="1"/>
</dbReference>
<comment type="function">
    <text evidence="7">Transcriptional regulator.</text>
</comment>
<keyword evidence="4 7" id="KW-0805">Transcription regulation</keyword>
<keyword evidence="3 7" id="KW-0479">Metal-binding</keyword>
<dbReference type="AlphaFoldDB" id="A0A841K2E0"/>
<dbReference type="InterPro" id="IPR014864">
    <property type="entry name" value="TF_NikR_Ni-bd_C"/>
</dbReference>
<dbReference type="InterPro" id="IPR050192">
    <property type="entry name" value="CopG/NikR_regulator"/>
</dbReference>
<feature type="domain" description="Transcription factor NikR nickel binding C-terminal" evidence="9">
    <location>
        <begin position="55"/>
        <end position="131"/>
    </location>
</feature>
<keyword evidence="2 7" id="KW-0533">Nickel</keyword>
<proteinExistence type="inferred from homology"/>
<dbReference type="GO" id="GO:0003700">
    <property type="term" value="F:DNA-binding transcription factor activity"/>
    <property type="evidence" value="ECO:0007669"/>
    <property type="project" value="UniProtKB-UniRule"/>
</dbReference>
<evidence type="ECO:0000256" key="2">
    <source>
        <dbReference type="ARBA" id="ARBA00022596"/>
    </source>
</evidence>
<dbReference type="HAMAP" id="MF_00476">
    <property type="entry name" value="NikR"/>
    <property type="match status" value="1"/>
</dbReference>
<dbReference type="GO" id="GO:0016151">
    <property type="term" value="F:nickel cation binding"/>
    <property type="evidence" value="ECO:0007669"/>
    <property type="project" value="UniProtKB-UniRule"/>
</dbReference>
<evidence type="ECO:0000256" key="7">
    <source>
        <dbReference type="HAMAP-Rule" id="MF_00476"/>
    </source>
</evidence>
<dbReference type="Gene3D" id="1.10.1220.10">
    <property type="entry name" value="Met repressor-like"/>
    <property type="match status" value="1"/>
</dbReference>
<feature type="binding site" evidence="7">
    <location>
        <position position="89"/>
    </location>
    <ligand>
        <name>Ni(2+)</name>
        <dbReference type="ChEBI" id="CHEBI:49786"/>
    </ligand>
</feature>
<feature type="binding site" evidence="7">
    <location>
        <position position="97"/>
    </location>
    <ligand>
        <name>Ni(2+)</name>
        <dbReference type="ChEBI" id="CHEBI:49786"/>
    </ligand>
</feature>
<dbReference type="InterPro" id="IPR013321">
    <property type="entry name" value="Arc_rbn_hlx_hlx"/>
</dbReference>
<feature type="domain" description="Ribbon-helix-helix protein CopG" evidence="8">
    <location>
        <begin position="5"/>
        <end position="43"/>
    </location>
</feature>
<dbReference type="InterPro" id="IPR027271">
    <property type="entry name" value="Acetolactate_synth/TF_NikR_C"/>
</dbReference>
<dbReference type="NCBIfam" id="NF002169">
    <property type="entry name" value="PRK01002.1"/>
    <property type="match status" value="1"/>
</dbReference>
<dbReference type="GO" id="GO:0003677">
    <property type="term" value="F:DNA binding"/>
    <property type="evidence" value="ECO:0007669"/>
    <property type="project" value="UniProtKB-KW"/>
</dbReference>